<dbReference type="InterPro" id="IPR033121">
    <property type="entry name" value="PEPTIDASE_A1"/>
</dbReference>
<keyword evidence="5" id="KW-0378">Hydrolase</keyword>
<dbReference type="PRINTS" id="PR00792">
    <property type="entry name" value="PEPSIN"/>
</dbReference>
<keyword evidence="11" id="KW-1185">Reference proteome</keyword>
<dbReference type="FunFam" id="2.40.70.10:FF:000013">
    <property type="entry name" value="Aspartyl protease AED1"/>
    <property type="match status" value="1"/>
</dbReference>
<dbReference type="AlphaFoldDB" id="A0A8J4Q3Q2"/>
<keyword evidence="4" id="KW-0064">Aspartyl protease</keyword>
<feature type="chain" id="PRO_5035322144" description="Peptidase A1 domain-containing protein" evidence="8">
    <location>
        <begin position="32"/>
        <end position="487"/>
    </location>
</feature>
<feature type="active site" evidence="7">
    <location>
        <position position="365"/>
    </location>
</feature>
<evidence type="ECO:0000256" key="2">
    <source>
        <dbReference type="ARBA" id="ARBA00022670"/>
    </source>
</evidence>
<protein>
    <recommendedName>
        <fullName evidence="9">Peptidase A1 domain-containing protein</fullName>
    </recommendedName>
</protein>
<dbReference type="Proteomes" id="UP000737018">
    <property type="component" value="Unassembled WGS sequence"/>
</dbReference>
<dbReference type="PANTHER" id="PTHR13683:SF750">
    <property type="entry name" value="ASPARTYL PROTEASE AED1"/>
    <property type="match status" value="1"/>
</dbReference>
<evidence type="ECO:0000256" key="1">
    <source>
        <dbReference type="ARBA" id="ARBA00007447"/>
    </source>
</evidence>
<proteinExistence type="inferred from homology"/>
<evidence type="ECO:0000256" key="4">
    <source>
        <dbReference type="ARBA" id="ARBA00022750"/>
    </source>
</evidence>
<keyword evidence="3 8" id="KW-0732">Signal</keyword>
<dbReference type="CDD" id="cd05472">
    <property type="entry name" value="cnd41_like"/>
    <property type="match status" value="1"/>
</dbReference>
<feature type="active site" evidence="7">
    <location>
        <position position="161"/>
    </location>
</feature>
<sequence length="487" mass="51422">MATPTTSSSFLGFILFSFLVFLCSLNRLGFALEGRETVENNHLTHIHTLEVSSLLPSTTCSSSTKGSDKRASLTVVHKHGPCSTLKLDKAKAPTVDEIFEQDQSRVNSIHSRLSKKLSRDDLSASKDSTIPAKSGSTIGSGNYIVTVGLGTPKKDLSLIFDTGSDLTWTQCQPCARYCYQQKEPTFDPSQSTTYSNISCSSSVCSQLTSATGNSPGCSTSSTCIYGIQYGDQSFSAGYFSKEKLTLTSTDVFNNFLFGCGQNNQGLFGGAAGLLGLGRDALSLVQQTASKYNRVFSYCLPSSSSSTGHLTFGKSAGTSSAIKFTPLSKSTQGTSFYGLDIVGISLGGRKLSIPTSVFSNAGTIIDSGTVITRLPATAYSALKAAFRQAMKKYPSTGALSILDTCYDLSKYTTFSIPKISFSFSGGVDVDLDAAGILYAQKTSQVCLAFAGNGDDSSVGIYGNVQQKRLEVVYDLAGGRVGFGPAGCA</sequence>
<comment type="similarity">
    <text evidence="1">Belongs to the peptidase A1 family.</text>
</comment>
<feature type="domain" description="Peptidase A1" evidence="9">
    <location>
        <begin position="143"/>
        <end position="482"/>
    </location>
</feature>
<dbReference type="Pfam" id="PF14541">
    <property type="entry name" value="TAXi_C"/>
    <property type="match status" value="1"/>
</dbReference>
<evidence type="ECO:0000313" key="11">
    <source>
        <dbReference type="Proteomes" id="UP000737018"/>
    </source>
</evidence>
<name>A0A8J4Q3Q2_9ROSI</name>
<evidence type="ECO:0000256" key="5">
    <source>
        <dbReference type="ARBA" id="ARBA00022801"/>
    </source>
</evidence>
<dbReference type="GO" id="GO:0006508">
    <property type="term" value="P:proteolysis"/>
    <property type="evidence" value="ECO:0007669"/>
    <property type="project" value="UniProtKB-KW"/>
</dbReference>
<dbReference type="GO" id="GO:0004190">
    <property type="term" value="F:aspartic-type endopeptidase activity"/>
    <property type="evidence" value="ECO:0007669"/>
    <property type="project" value="UniProtKB-KW"/>
</dbReference>
<reference evidence="10" key="1">
    <citation type="submission" date="2020-03" db="EMBL/GenBank/DDBJ databases">
        <title>Castanea mollissima Vanexum genome sequencing.</title>
        <authorList>
            <person name="Staton M."/>
        </authorList>
    </citation>
    <scope>NUCLEOTIDE SEQUENCE</scope>
    <source>
        <tissue evidence="10">Leaf</tissue>
    </source>
</reference>
<dbReference type="InterPro" id="IPR032861">
    <property type="entry name" value="TAXi_N"/>
</dbReference>
<dbReference type="InterPro" id="IPR032799">
    <property type="entry name" value="TAXi_C"/>
</dbReference>
<accession>A0A8J4Q3Q2</accession>
<dbReference type="InterPro" id="IPR021109">
    <property type="entry name" value="Peptidase_aspartic_dom_sf"/>
</dbReference>
<evidence type="ECO:0000313" key="10">
    <source>
        <dbReference type="EMBL" id="KAF3944415.1"/>
    </source>
</evidence>
<dbReference type="OrthoDB" id="2747330at2759"/>
<dbReference type="SUPFAM" id="SSF50630">
    <property type="entry name" value="Acid proteases"/>
    <property type="match status" value="1"/>
</dbReference>
<evidence type="ECO:0000256" key="3">
    <source>
        <dbReference type="ARBA" id="ARBA00022729"/>
    </source>
</evidence>
<dbReference type="FunFam" id="2.40.70.10:FF:000021">
    <property type="entry name" value="Aspartyl protease AED1"/>
    <property type="match status" value="1"/>
</dbReference>
<dbReference type="InterPro" id="IPR001461">
    <property type="entry name" value="Aspartic_peptidase_A1"/>
</dbReference>
<gene>
    <name evidence="10" type="ORF">CMV_029116</name>
</gene>
<evidence type="ECO:0000256" key="7">
    <source>
        <dbReference type="PIRSR" id="PIRSR601461-1"/>
    </source>
</evidence>
<dbReference type="Pfam" id="PF14543">
    <property type="entry name" value="TAXi_N"/>
    <property type="match status" value="1"/>
</dbReference>
<dbReference type="Gene3D" id="2.40.70.10">
    <property type="entry name" value="Acid Proteases"/>
    <property type="match status" value="2"/>
</dbReference>
<dbReference type="PANTHER" id="PTHR13683">
    <property type="entry name" value="ASPARTYL PROTEASES"/>
    <property type="match status" value="1"/>
</dbReference>
<dbReference type="EMBL" id="JRKL02012619">
    <property type="protein sequence ID" value="KAF3944415.1"/>
    <property type="molecule type" value="Genomic_DNA"/>
</dbReference>
<evidence type="ECO:0000256" key="6">
    <source>
        <dbReference type="ARBA" id="ARBA00023157"/>
    </source>
</evidence>
<keyword evidence="2" id="KW-0645">Protease</keyword>
<comment type="caution">
    <text evidence="10">The sequence shown here is derived from an EMBL/GenBank/DDBJ whole genome shotgun (WGS) entry which is preliminary data.</text>
</comment>
<evidence type="ECO:0000259" key="9">
    <source>
        <dbReference type="PROSITE" id="PS51767"/>
    </source>
</evidence>
<organism evidence="10 11">
    <name type="scientific">Castanea mollissima</name>
    <name type="common">Chinese chestnut</name>
    <dbReference type="NCBI Taxonomy" id="60419"/>
    <lineage>
        <taxon>Eukaryota</taxon>
        <taxon>Viridiplantae</taxon>
        <taxon>Streptophyta</taxon>
        <taxon>Embryophyta</taxon>
        <taxon>Tracheophyta</taxon>
        <taxon>Spermatophyta</taxon>
        <taxon>Magnoliopsida</taxon>
        <taxon>eudicotyledons</taxon>
        <taxon>Gunneridae</taxon>
        <taxon>Pentapetalae</taxon>
        <taxon>rosids</taxon>
        <taxon>fabids</taxon>
        <taxon>Fagales</taxon>
        <taxon>Fagaceae</taxon>
        <taxon>Castanea</taxon>
    </lineage>
</organism>
<evidence type="ECO:0000256" key="8">
    <source>
        <dbReference type="SAM" id="SignalP"/>
    </source>
</evidence>
<dbReference type="InterPro" id="IPR033873">
    <property type="entry name" value="CND41-like"/>
</dbReference>
<dbReference type="PROSITE" id="PS51767">
    <property type="entry name" value="PEPTIDASE_A1"/>
    <property type="match status" value="1"/>
</dbReference>
<feature type="signal peptide" evidence="8">
    <location>
        <begin position="1"/>
        <end position="31"/>
    </location>
</feature>
<keyword evidence="6" id="KW-1015">Disulfide bond</keyword>